<dbReference type="InterPro" id="IPR029045">
    <property type="entry name" value="ClpP/crotonase-like_dom_sf"/>
</dbReference>
<dbReference type="AlphaFoldDB" id="A0A381TR98"/>
<dbReference type="PANTHER" id="PTHR11941:SF54">
    <property type="entry name" value="ENOYL-COA HYDRATASE, MITOCHONDRIAL"/>
    <property type="match status" value="1"/>
</dbReference>
<dbReference type="SUPFAM" id="SSF52096">
    <property type="entry name" value="ClpP/crotonase"/>
    <property type="match status" value="1"/>
</dbReference>
<sequence length="263" mass="29184">MSEKTVLLDIKDKIGTITINKPERKNAIDTEMVNLWADILDECKTNKDISAIILTGAGDAFCAGGDKANLGANNKIDPLQTKNHFWDHFQRIAKKTAEIEKPIIAAVNGMATGAGMDMSLHCDIRFAAKSAFFRASYAAFGLVPGNGGTYFLPRIVGTSKALELFWSTDVIESEEALRIGLVNKVFDDKILMEKTIEWVKNVLDQAPIPVRVIKRLIYQNMNMDLLTSLDLISSHMSFARTSYDHAEAISASEEKRKPVFEGR</sequence>
<name>A0A381TR98_9ZZZZ</name>
<dbReference type="InterPro" id="IPR014748">
    <property type="entry name" value="Enoyl-CoA_hydra_C"/>
</dbReference>
<organism evidence="3">
    <name type="scientific">marine metagenome</name>
    <dbReference type="NCBI Taxonomy" id="408172"/>
    <lineage>
        <taxon>unclassified sequences</taxon>
        <taxon>metagenomes</taxon>
        <taxon>ecological metagenomes</taxon>
    </lineage>
</organism>
<keyword evidence="2" id="KW-0456">Lyase</keyword>
<dbReference type="PANTHER" id="PTHR11941">
    <property type="entry name" value="ENOYL-COA HYDRATASE-RELATED"/>
    <property type="match status" value="1"/>
</dbReference>
<protein>
    <recommendedName>
        <fullName evidence="4">Enoyl-CoA hydratase</fullName>
    </recommendedName>
</protein>
<dbReference type="EMBL" id="UINC01005029">
    <property type="protein sequence ID" value="SVA18566.1"/>
    <property type="molecule type" value="Genomic_DNA"/>
</dbReference>
<gene>
    <name evidence="3" type="ORF">METZ01_LOCUS71420</name>
</gene>
<reference evidence="3" key="1">
    <citation type="submission" date="2018-05" db="EMBL/GenBank/DDBJ databases">
        <authorList>
            <person name="Lanie J.A."/>
            <person name="Ng W.-L."/>
            <person name="Kazmierczak K.M."/>
            <person name="Andrzejewski T.M."/>
            <person name="Davidsen T.M."/>
            <person name="Wayne K.J."/>
            <person name="Tettelin H."/>
            <person name="Glass J.I."/>
            <person name="Rusch D."/>
            <person name="Podicherti R."/>
            <person name="Tsui H.-C.T."/>
            <person name="Winkler M.E."/>
        </authorList>
    </citation>
    <scope>NUCLEOTIDE SEQUENCE</scope>
</reference>
<accession>A0A381TR98</accession>
<dbReference type="CDD" id="cd06558">
    <property type="entry name" value="crotonase-like"/>
    <property type="match status" value="1"/>
</dbReference>
<dbReference type="Gene3D" id="3.90.226.10">
    <property type="entry name" value="2-enoyl-CoA Hydratase, Chain A, domain 1"/>
    <property type="match status" value="1"/>
</dbReference>
<dbReference type="PROSITE" id="PS00166">
    <property type="entry name" value="ENOYL_COA_HYDRATASE"/>
    <property type="match status" value="1"/>
</dbReference>
<dbReference type="InterPro" id="IPR018376">
    <property type="entry name" value="Enoyl-CoA_hyd/isom_CS"/>
</dbReference>
<dbReference type="GO" id="GO:0016829">
    <property type="term" value="F:lyase activity"/>
    <property type="evidence" value="ECO:0007669"/>
    <property type="project" value="UniProtKB-KW"/>
</dbReference>
<evidence type="ECO:0000256" key="1">
    <source>
        <dbReference type="ARBA" id="ARBA00005254"/>
    </source>
</evidence>
<comment type="similarity">
    <text evidence="1">Belongs to the enoyl-CoA hydratase/isomerase family.</text>
</comment>
<evidence type="ECO:0008006" key="4">
    <source>
        <dbReference type="Google" id="ProtNLM"/>
    </source>
</evidence>
<dbReference type="Pfam" id="PF00378">
    <property type="entry name" value="ECH_1"/>
    <property type="match status" value="1"/>
</dbReference>
<dbReference type="GO" id="GO:0006635">
    <property type="term" value="P:fatty acid beta-oxidation"/>
    <property type="evidence" value="ECO:0007669"/>
    <property type="project" value="TreeGrafter"/>
</dbReference>
<evidence type="ECO:0000256" key="2">
    <source>
        <dbReference type="ARBA" id="ARBA00023239"/>
    </source>
</evidence>
<proteinExistence type="inferred from homology"/>
<evidence type="ECO:0000313" key="3">
    <source>
        <dbReference type="EMBL" id="SVA18566.1"/>
    </source>
</evidence>
<dbReference type="Gene3D" id="1.10.12.10">
    <property type="entry name" value="Lyase 2-enoyl-coa Hydratase, Chain A, domain 2"/>
    <property type="match status" value="1"/>
</dbReference>
<dbReference type="InterPro" id="IPR001753">
    <property type="entry name" value="Enoyl-CoA_hydra/iso"/>
</dbReference>